<feature type="coiled-coil region" evidence="1">
    <location>
        <begin position="29"/>
        <end position="84"/>
    </location>
</feature>
<organism evidence="2 3">
    <name type="scientific">Armillaria solidipes</name>
    <dbReference type="NCBI Taxonomy" id="1076256"/>
    <lineage>
        <taxon>Eukaryota</taxon>
        <taxon>Fungi</taxon>
        <taxon>Dikarya</taxon>
        <taxon>Basidiomycota</taxon>
        <taxon>Agaricomycotina</taxon>
        <taxon>Agaricomycetes</taxon>
        <taxon>Agaricomycetidae</taxon>
        <taxon>Agaricales</taxon>
        <taxon>Marasmiineae</taxon>
        <taxon>Physalacriaceae</taxon>
        <taxon>Armillaria</taxon>
    </lineage>
</organism>
<dbReference type="Proteomes" id="UP000218334">
    <property type="component" value="Unassembled WGS sequence"/>
</dbReference>
<protein>
    <submittedName>
        <fullName evidence="2">Uncharacterized protein</fullName>
    </submittedName>
</protein>
<evidence type="ECO:0000256" key="1">
    <source>
        <dbReference type="SAM" id="Coils"/>
    </source>
</evidence>
<dbReference type="EMBL" id="KZ293462">
    <property type="protein sequence ID" value="PBK62903.1"/>
    <property type="molecule type" value="Genomic_DNA"/>
</dbReference>
<dbReference type="AlphaFoldDB" id="A0A2H3BGE3"/>
<gene>
    <name evidence="2" type="ORF">ARMSODRAFT_557860</name>
</gene>
<sequence length="214" mass="24089">MAQTDPKAALSSSALALWDQLQEELSTEVSRERQKSANLASKLETIEEERKELAETVRRQKLELENKNQMVSLLEKERDQLSLQQFLQNNAFIASQAKILREQAKSLANDAHTRRMSKIAALYPPSIVPGAQPCLSTFRFSNPGHVTELLQIKTTLTRSLFFYASPPRALPIFLPGMGHSGYWFDPRDAPKSEFDLLVETGVDQESFSNACTFS</sequence>
<keyword evidence="1" id="KW-0175">Coiled coil</keyword>
<evidence type="ECO:0000313" key="3">
    <source>
        <dbReference type="Proteomes" id="UP000218334"/>
    </source>
</evidence>
<proteinExistence type="predicted"/>
<name>A0A2H3BGE3_9AGAR</name>
<accession>A0A2H3BGE3</accession>
<reference evidence="3" key="1">
    <citation type="journal article" date="2017" name="Nat. Ecol. Evol.">
        <title>Genome expansion and lineage-specific genetic innovations in the forest pathogenic fungi Armillaria.</title>
        <authorList>
            <person name="Sipos G."/>
            <person name="Prasanna A.N."/>
            <person name="Walter M.C."/>
            <person name="O'Connor E."/>
            <person name="Balint B."/>
            <person name="Krizsan K."/>
            <person name="Kiss B."/>
            <person name="Hess J."/>
            <person name="Varga T."/>
            <person name="Slot J."/>
            <person name="Riley R."/>
            <person name="Boka B."/>
            <person name="Rigling D."/>
            <person name="Barry K."/>
            <person name="Lee J."/>
            <person name="Mihaltcheva S."/>
            <person name="LaButti K."/>
            <person name="Lipzen A."/>
            <person name="Waldron R."/>
            <person name="Moloney N.M."/>
            <person name="Sperisen C."/>
            <person name="Kredics L."/>
            <person name="Vagvoelgyi C."/>
            <person name="Patrignani A."/>
            <person name="Fitzpatrick D."/>
            <person name="Nagy I."/>
            <person name="Doyle S."/>
            <person name="Anderson J.B."/>
            <person name="Grigoriev I.V."/>
            <person name="Gueldener U."/>
            <person name="Muensterkoetter M."/>
            <person name="Nagy L.G."/>
        </authorList>
    </citation>
    <scope>NUCLEOTIDE SEQUENCE [LARGE SCALE GENOMIC DNA]</scope>
    <source>
        <strain evidence="3">28-4</strain>
    </source>
</reference>
<evidence type="ECO:0000313" key="2">
    <source>
        <dbReference type="EMBL" id="PBK62903.1"/>
    </source>
</evidence>
<keyword evidence="3" id="KW-1185">Reference proteome</keyword>